<keyword evidence="1" id="KW-0472">Membrane</keyword>
<evidence type="ECO:0000256" key="1">
    <source>
        <dbReference type="SAM" id="Phobius"/>
    </source>
</evidence>
<protein>
    <submittedName>
        <fullName evidence="2">Uncharacterized protein</fullName>
    </submittedName>
</protein>
<organism evidence="2">
    <name type="scientific">viral metagenome</name>
    <dbReference type="NCBI Taxonomy" id="1070528"/>
    <lineage>
        <taxon>unclassified sequences</taxon>
        <taxon>metagenomes</taxon>
        <taxon>organismal metagenomes</taxon>
    </lineage>
</organism>
<sequence>MGGWKVYHFVGLLFLFSIPVSIFYSPLILQLLWIPAWIYERRRPKKGGGDITIGAPLLILILATFIVGMSRFMYPPKKPLLLRRLDPTPPPARPRAPMR</sequence>
<reference evidence="2" key="1">
    <citation type="journal article" date="2020" name="Nature">
        <title>Giant virus diversity and host interactions through global metagenomics.</title>
        <authorList>
            <person name="Schulz F."/>
            <person name="Roux S."/>
            <person name="Paez-Espino D."/>
            <person name="Jungbluth S."/>
            <person name="Walsh D.A."/>
            <person name="Denef V.J."/>
            <person name="McMahon K.D."/>
            <person name="Konstantinidis K.T."/>
            <person name="Eloe-Fadrosh E.A."/>
            <person name="Kyrpides N.C."/>
            <person name="Woyke T."/>
        </authorList>
    </citation>
    <scope>NUCLEOTIDE SEQUENCE</scope>
    <source>
        <strain evidence="2">GVMAG-S-ERX556101-89</strain>
    </source>
</reference>
<keyword evidence="1" id="KW-0812">Transmembrane</keyword>
<dbReference type="EMBL" id="MN738831">
    <property type="protein sequence ID" value="QHT38503.1"/>
    <property type="molecule type" value="Genomic_DNA"/>
</dbReference>
<feature type="transmembrane region" description="Helical" evidence="1">
    <location>
        <begin position="6"/>
        <end position="39"/>
    </location>
</feature>
<dbReference type="AlphaFoldDB" id="A0A6C0FD02"/>
<keyword evidence="1" id="KW-1133">Transmembrane helix</keyword>
<evidence type="ECO:0000313" key="2">
    <source>
        <dbReference type="EMBL" id="QHT38503.1"/>
    </source>
</evidence>
<proteinExistence type="predicted"/>
<accession>A0A6C0FD02</accession>
<feature type="transmembrane region" description="Helical" evidence="1">
    <location>
        <begin position="51"/>
        <end position="74"/>
    </location>
</feature>
<name>A0A6C0FD02_9ZZZZ</name>